<sequence>MEEFSLKIEKIAGVASEHSACGVFNKKVTLADGTLGTVVSCILVKCEEEEDAQVVLRDIFELITTKLEGAEGSILAAVCKVSEAMQELVLGRKLEVSFIDTFFYENVCYIAKFGDGVRILVFETPRFSEIKFEAGSGPIAAGQIYLIATDAFLSIFDSSVLTDNQNIDLEGIIDGLATKISVEDNQSETGAAFVYVRGEELDGVKETGGTKGTEGILQIEDTREIREEEMVEAREEQKVESPSKFKNPLPGFFKIIFGGLSKLQRGDIRAVLALRRNIVVFALVILLILVISVGWTLVQKSRREKIAEFEAHLATASSKYQEGVAIAELNKVRAREILIAADHEAGLALGILNDEKAKKLVSEISAKLKETETTSNVNFEVISEVASPLIGLAISGKNLIGISDDKIFEVETGEKKIREIKSSGNTKGGFVYDERVFILTDDKVYRVDLAGESKKIIEAAGYHDISVFLGNVYLLSGEQIAKFVPLEGGDFWPTDYLNAKEDFGIKGRFAIDGSVWVTARDKIFKFTRGVRQNFEISGLTSKVGEFGVIYTSSQLDNLYVIDSVNSALLVIGKDGIYKRVYQSGEFARTADIVVNPGEKTMYLVSANKILMGKL</sequence>
<gene>
    <name evidence="2" type="ORF">A3B54_02875</name>
</gene>
<reference evidence="2 3" key="1">
    <citation type="journal article" date="2016" name="Nat. Commun.">
        <title>Thousands of microbial genomes shed light on interconnected biogeochemical processes in an aquifer system.</title>
        <authorList>
            <person name="Anantharaman K."/>
            <person name="Brown C.T."/>
            <person name="Hug L.A."/>
            <person name="Sharon I."/>
            <person name="Castelle C.J."/>
            <person name="Probst A.J."/>
            <person name="Thomas B.C."/>
            <person name="Singh A."/>
            <person name="Wilkins M.J."/>
            <person name="Karaoz U."/>
            <person name="Brodie E.L."/>
            <person name="Williams K.H."/>
            <person name="Hubbard S.S."/>
            <person name="Banfield J.F."/>
        </authorList>
    </citation>
    <scope>NUCLEOTIDE SEQUENCE [LARGE SCALE GENOMIC DNA]</scope>
</reference>
<dbReference type="SUPFAM" id="SSF63829">
    <property type="entry name" value="Calcium-dependent phosphotriesterase"/>
    <property type="match status" value="1"/>
</dbReference>
<dbReference type="AlphaFoldDB" id="A0A1F5H547"/>
<keyword evidence="1" id="KW-1133">Transmembrane helix</keyword>
<evidence type="ECO:0008006" key="4">
    <source>
        <dbReference type="Google" id="ProtNLM"/>
    </source>
</evidence>
<accession>A0A1F5H547</accession>
<evidence type="ECO:0000313" key="2">
    <source>
        <dbReference type="EMBL" id="OGD99302.1"/>
    </source>
</evidence>
<dbReference type="Proteomes" id="UP000177039">
    <property type="component" value="Unassembled WGS sequence"/>
</dbReference>
<comment type="caution">
    <text evidence="2">The sequence shown here is derived from an EMBL/GenBank/DDBJ whole genome shotgun (WGS) entry which is preliminary data.</text>
</comment>
<name>A0A1F5H547_9BACT</name>
<dbReference type="EMBL" id="MFBT01000019">
    <property type="protein sequence ID" value="OGD99302.1"/>
    <property type="molecule type" value="Genomic_DNA"/>
</dbReference>
<keyword evidence="1" id="KW-0472">Membrane</keyword>
<organism evidence="2 3">
    <name type="scientific">Candidatus Curtissbacteria bacterium RIFCSPLOWO2_01_FULL_42_50</name>
    <dbReference type="NCBI Taxonomy" id="1797730"/>
    <lineage>
        <taxon>Bacteria</taxon>
        <taxon>Candidatus Curtissiibacteriota</taxon>
    </lineage>
</organism>
<keyword evidence="1" id="KW-0812">Transmembrane</keyword>
<evidence type="ECO:0000256" key="1">
    <source>
        <dbReference type="SAM" id="Phobius"/>
    </source>
</evidence>
<evidence type="ECO:0000313" key="3">
    <source>
        <dbReference type="Proteomes" id="UP000177039"/>
    </source>
</evidence>
<feature type="transmembrane region" description="Helical" evidence="1">
    <location>
        <begin position="278"/>
        <end position="298"/>
    </location>
</feature>
<protein>
    <recommendedName>
        <fullName evidence="4">PPM-type phosphatase domain-containing protein</fullName>
    </recommendedName>
</protein>
<proteinExistence type="predicted"/>